<feature type="compositionally biased region" description="Polar residues" evidence="2">
    <location>
        <begin position="151"/>
        <end position="184"/>
    </location>
</feature>
<feature type="region of interest" description="Disordered" evidence="2">
    <location>
        <begin position="148"/>
        <end position="191"/>
    </location>
</feature>
<evidence type="ECO:0000256" key="2">
    <source>
        <dbReference type="SAM" id="MobiDB-lite"/>
    </source>
</evidence>
<sequence>MDIDGEDLFRLFQMADQDQSGEIVAEEFIEEMYRMKNADPRTATKFVKEIVTRLDTRTTTIEAFLGGVQTKFDQYESALERGFIDLKKDVAATLRQSRQVHICQQLEERQRTLEAALDQAACQALEAALNAAAESARRLVNAAVLAGKNGQRPQSPNSQRCEVHQSPQTSSAGASRECSTSSRSAADDMQSLPQPVKAVCVTGSTESVRSHWRGGLVAAATPALDPGICYSSV</sequence>
<dbReference type="PROSITE" id="PS50222">
    <property type="entry name" value="EF_HAND_2"/>
    <property type="match status" value="1"/>
</dbReference>
<dbReference type="AlphaFoldDB" id="A0A7S0B763"/>
<evidence type="ECO:0000313" key="4">
    <source>
        <dbReference type="EMBL" id="CAD8385446.1"/>
    </source>
</evidence>
<keyword evidence="1" id="KW-0175">Coiled coil</keyword>
<proteinExistence type="predicted"/>
<dbReference type="GO" id="GO:0005509">
    <property type="term" value="F:calcium ion binding"/>
    <property type="evidence" value="ECO:0007669"/>
    <property type="project" value="InterPro"/>
</dbReference>
<evidence type="ECO:0000256" key="1">
    <source>
        <dbReference type="SAM" id="Coils"/>
    </source>
</evidence>
<feature type="coiled-coil region" evidence="1">
    <location>
        <begin position="103"/>
        <end position="142"/>
    </location>
</feature>
<name>A0A7S0B763_9DINO</name>
<evidence type="ECO:0000259" key="3">
    <source>
        <dbReference type="PROSITE" id="PS50222"/>
    </source>
</evidence>
<reference evidence="4" key="1">
    <citation type="submission" date="2021-01" db="EMBL/GenBank/DDBJ databases">
        <authorList>
            <person name="Corre E."/>
            <person name="Pelletier E."/>
            <person name="Niang G."/>
            <person name="Scheremetjew M."/>
            <person name="Finn R."/>
            <person name="Kale V."/>
            <person name="Holt S."/>
            <person name="Cochrane G."/>
            <person name="Meng A."/>
            <person name="Brown T."/>
            <person name="Cohen L."/>
        </authorList>
    </citation>
    <scope>NUCLEOTIDE SEQUENCE</scope>
    <source>
        <strain evidence="4">Pbaha01</strain>
    </source>
</reference>
<protein>
    <recommendedName>
        <fullName evidence="3">EF-hand domain-containing protein</fullName>
    </recommendedName>
</protein>
<organism evidence="4">
    <name type="scientific">Pyrodinium bahamense</name>
    <dbReference type="NCBI Taxonomy" id="73915"/>
    <lineage>
        <taxon>Eukaryota</taxon>
        <taxon>Sar</taxon>
        <taxon>Alveolata</taxon>
        <taxon>Dinophyceae</taxon>
        <taxon>Gonyaulacales</taxon>
        <taxon>Pyrocystaceae</taxon>
        <taxon>Pyrodinium</taxon>
    </lineage>
</organism>
<feature type="domain" description="EF-hand" evidence="3">
    <location>
        <begin position="3"/>
        <end position="38"/>
    </location>
</feature>
<gene>
    <name evidence="4" type="ORF">PBAH0796_LOCUS29134</name>
</gene>
<accession>A0A7S0B763</accession>
<dbReference type="InterPro" id="IPR002048">
    <property type="entry name" value="EF_hand_dom"/>
</dbReference>
<dbReference type="EMBL" id="HBEG01047849">
    <property type="protein sequence ID" value="CAD8385446.1"/>
    <property type="molecule type" value="Transcribed_RNA"/>
</dbReference>